<dbReference type="Proteomes" id="UP000050326">
    <property type="component" value="Unassembled WGS sequence"/>
</dbReference>
<comment type="caution">
    <text evidence="1">The sequence shown here is derived from an EMBL/GenBank/DDBJ whole genome shotgun (WGS) entry which is preliminary data.</text>
</comment>
<organism evidence="1 2">
    <name type="scientific">Oxobacter pfennigii</name>
    <dbReference type="NCBI Taxonomy" id="36849"/>
    <lineage>
        <taxon>Bacteria</taxon>
        <taxon>Bacillati</taxon>
        <taxon>Bacillota</taxon>
        <taxon>Clostridia</taxon>
        <taxon>Eubacteriales</taxon>
        <taxon>Clostridiaceae</taxon>
        <taxon>Oxobacter</taxon>
    </lineage>
</organism>
<keyword evidence="2" id="KW-1185">Reference proteome</keyword>
<proteinExistence type="predicted"/>
<name>A0A0P8YWX8_9CLOT</name>
<evidence type="ECO:0000313" key="2">
    <source>
        <dbReference type="Proteomes" id="UP000050326"/>
    </source>
</evidence>
<sequence length="126" mass="15084">MYRSIPLYTGQSLGKPGDSFQDRYKTCVRRRKWCRDFHRNKPVYWSDFLYSKPISSWDRQISLLGDHNADEFCSLHDSWEESGHEGSREYRLHLKGSQHLAKRVCSLKEYKQFETLNHEISHDKSE</sequence>
<dbReference type="EMBL" id="LKET01000032">
    <property type="protein sequence ID" value="KPU44234.1"/>
    <property type="molecule type" value="Genomic_DNA"/>
</dbReference>
<dbReference type="AlphaFoldDB" id="A0A0P8YWX8"/>
<protein>
    <submittedName>
        <fullName evidence="1">Uncharacterized protein</fullName>
    </submittedName>
</protein>
<evidence type="ECO:0000313" key="1">
    <source>
        <dbReference type="EMBL" id="KPU44234.1"/>
    </source>
</evidence>
<reference evidence="1 2" key="1">
    <citation type="submission" date="2015-09" db="EMBL/GenBank/DDBJ databases">
        <title>Genome sequence of Oxobacter pfennigii DSM 3222.</title>
        <authorList>
            <person name="Poehlein A."/>
            <person name="Bengelsdorf F.R."/>
            <person name="Schiel-Bengelsdorf B."/>
            <person name="Duerre P."/>
            <person name="Daniel R."/>
        </authorList>
    </citation>
    <scope>NUCLEOTIDE SEQUENCE [LARGE SCALE GENOMIC DNA]</scope>
    <source>
        <strain evidence="1 2">DSM 3222</strain>
    </source>
</reference>
<accession>A0A0P8YWX8</accession>
<gene>
    <name evidence="1" type="ORF">OXPF_24020</name>
</gene>